<feature type="transmembrane region" description="Helical" evidence="1">
    <location>
        <begin position="53"/>
        <end position="72"/>
    </location>
</feature>
<keyword evidence="1" id="KW-0812">Transmembrane</keyword>
<feature type="transmembrane region" description="Helical" evidence="1">
    <location>
        <begin position="84"/>
        <end position="106"/>
    </location>
</feature>
<dbReference type="EMBL" id="CP012746">
    <property type="protein sequence ID" value="ALL64520.1"/>
    <property type="molecule type" value="Genomic_DNA"/>
</dbReference>
<dbReference type="InterPro" id="IPR008457">
    <property type="entry name" value="Cu-R_CopD_dom"/>
</dbReference>
<evidence type="ECO:0000256" key="1">
    <source>
        <dbReference type="SAM" id="Phobius"/>
    </source>
</evidence>
<dbReference type="RefSeq" id="WP_007587898.1">
    <property type="nucleotide sequence ID" value="NZ_CP012746.1"/>
</dbReference>
<dbReference type="AlphaFoldDB" id="A0A0P0R8X6"/>
<organism evidence="3 4">
    <name type="scientific">Paraburkholderia caribensis MBA4</name>
    <dbReference type="NCBI Taxonomy" id="1323664"/>
    <lineage>
        <taxon>Bacteria</taxon>
        <taxon>Pseudomonadati</taxon>
        <taxon>Pseudomonadota</taxon>
        <taxon>Betaproteobacteria</taxon>
        <taxon>Burkholderiales</taxon>
        <taxon>Burkholderiaceae</taxon>
        <taxon>Paraburkholderia</taxon>
    </lineage>
</organism>
<dbReference type="GO" id="GO:0016020">
    <property type="term" value="C:membrane"/>
    <property type="evidence" value="ECO:0007669"/>
    <property type="project" value="InterPro"/>
</dbReference>
<dbReference type="Pfam" id="PF05425">
    <property type="entry name" value="CopD"/>
    <property type="match status" value="1"/>
</dbReference>
<protein>
    <submittedName>
        <fullName evidence="3">Putative exported protein</fullName>
    </submittedName>
</protein>
<feature type="domain" description="Copper resistance protein D" evidence="2">
    <location>
        <begin position="49"/>
        <end position="148"/>
    </location>
</feature>
<name>A0A0P0R8X6_9BURK</name>
<feature type="transmembrane region" description="Helical" evidence="1">
    <location>
        <begin position="126"/>
        <end position="148"/>
    </location>
</feature>
<keyword evidence="1" id="KW-0472">Membrane</keyword>
<gene>
    <name evidence="3" type="ORF">K788_0006589</name>
</gene>
<accession>A0A0P0R8X6</accession>
<dbReference type="Proteomes" id="UP000019146">
    <property type="component" value="Chromosome 1"/>
</dbReference>
<dbReference type="GeneID" id="69968687"/>
<sequence>MNKAIEVALFLHLLGVAVWIGGMVFAHFCLRPALEDLSPQLRLPLWESVFGRFFNWVGVSVLVILLTGGFLLMQFGGGHATWQLHAMAGIGIVMMLIFGHIRFAVFPRIRRAVQAQKWPDGARAVATVRRLVVVNLVLGVVTIGVAALSRGF</sequence>
<proteinExistence type="predicted"/>
<evidence type="ECO:0000313" key="3">
    <source>
        <dbReference type="EMBL" id="ALL64520.1"/>
    </source>
</evidence>
<evidence type="ECO:0000313" key="4">
    <source>
        <dbReference type="Proteomes" id="UP000019146"/>
    </source>
</evidence>
<feature type="transmembrane region" description="Helical" evidence="1">
    <location>
        <begin position="7"/>
        <end position="33"/>
    </location>
</feature>
<reference evidence="3 4" key="1">
    <citation type="journal article" date="2014" name="Genome Announc.">
        <title>Draft Genome Sequence of the Haloacid-Degrading Burkholderia caribensis Strain MBA4.</title>
        <authorList>
            <person name="Pan Y."/>
            <person name="Kong K.F."/>
            <person name="Tsang J.S."/>
        </authorList>
    </citation>
    <scope>NUCLEOTIDE SEQUENCE [LARGE SCALE GENOMIC DNA]</scope>
    <source>
        <strain evidence="3 4">MBA4</strain>
    </source>
</reference>
<dbReference type="KEGG" id="bcai:K788_0006589"/>
<evidence type="ECO:0000259" key="2">
    <source>
        <dbReference type="Pfam" id="PF05425"/>
    </source>
</evidence>
<keyword evidence="1" id="KW-1133">Transmembrane helix</keyword>